<dbReference type="Proteomes" id="UP000887578">
    <property type="component" value="Unplaced"/>
</dbReference>
<accession>A0A914P843</accession>
<organism evidence="1 2">
    <name type="scientific">Panagrolaimus davidi</name>
    <dbReference type="NCBI Taxonomy" id="227884"/>
    <lineage>
        <taxon>Eukaryota</taxon>
        <taxon>Metazoa</taxon>
        <taxon>Ecdysozoa</taxon>
        <taxon>Nematoda</taxon>
        <taxon>Chromadorea</taxon>
        <taxon>Rhabditida</taxon>
        <taxon>Tylenchina</taxon>
        <taxon>Panagrolaimomorpha</taxon>
        <taxon>Panagrolaimoidea</taxon>
        <taxon>Panagrolaimidae</taxon>
        <taxon>Panagrolaimus</taxon>
    </lineage>
</organism>
<dbReference type="AlphaFoldDB" id="A0A914P843"/>
<dbReference type="WBParaSite" id="PDA_v2.g14207.t1">
    <property type="protein sequence ID" value="PDA_v2.g14207.t1"/>
    <property type="gene ID" value="PDA_v2.g14207"/>
</dbReference>
<reference evidence="2" key="1">
    <citation type="submission" date="2022-11" db="UniProtKB">
        <authorList>
            <consortium name="WormBaseParasite"/>
        </authorList>
    </citation>
    <scope>IDENTIFICATION</scope>
</reference>
<keyword evidence="1" id="KW-1185">Reference proteome</keyword>
<evidence type="ECO:0000313" key="2">
    <source>
        <dbReference type="WBParaSite" id="PDA_v2.g14207.t1"/>
    </source>
</evidence>
<name>A0A914P843_9BILA</name>
<sequence>MFHGSSYDSSSVSEISFGTPTTRRVLNILFDSDVSLLNNVARDSDFIKNKVSIGSRILRPRKNVKHLPRRSGGASCFDEPSFQNSTNGVDFDVIEYMHDRKVNKKFIVFTSNERKQYYEFTINSKSTNYHCVQCFAQNKRTTIKRTIHDNGSHTFEFNTDEHVCNPIDYLPENQSSLIVKSPNFKFIKLEVRRKMRPYLVVFDAVNKDMCYRFRFDSSQKLYVCLECKNQGYTVSARFIQHNGETSIELGRIQHICEPQKYIPQKL</sequence>
<protein>
    <submittedName>
        <fullName evidence="2">Uncharacterized protein</fullName>
    </submittedName>
</protein>
<evidence type="ECO:0000313" key="1">
    <source>
        <dbReference type="Proteomes" id="UP000887578"/>
    </source>
</evidence>
<proteinExistence type="predicted"/>